<dbReference type="GO" id="GO:0003677">
    <property type="term" value="F:DNA binding"/>
    <property type="evidence" value="ECO:0007669"/>
    <property type="project" value="InterPro"/>
</dbReference>
<dbReference type="GeneID" id="39474797"/>
<evidence type="ECO:0000259" key="1">
    <source>
        <dbReference type="PROSITE" id="PS50943"/>
    </source>
</evidence>
<dbReference type="Gene3D" id="1.10.260.40">
    <property type="entry name" value="lambda repressor-like DNA-binding domains"/>
    <property type="match status" value="1"/>
</dbReference>
<dbReference type="AlphaFoldDB" id="A0AAD0M4I7"/>
<dbReference type="Pfam" id="PF13560">
    <property type="entry name" value="HTH_31"/>
    <property type="match status" value="1"/>
</dbReference>
<dbReference type="EMBL" id="CP031226">
    <property type="protein sequence ID" value="AXH59542.1"/>
    <property type="molecule type" value="Genomic_DNA"/>
</dbReference>
<reference evidence="2 3" key="1">
    <citation type="journal article" date="2011" name="PLoS Pathog.">
        <title>Dynamic evolution of pathogenicity revealed by sequencing and comparative genomics of 19 Pseudomonas syringae isolates.</title>
        <authorList>
            <person name="Baltrus D.A."/>
            <person name="Nishimura M.T."/>
            <person name="Romanchuk A."/>
            <person name="Chang J.H."/>
            <person name="Mukhtar M.S."/>
            <person name="Cherkis K."/>
            <person name="Roach J."/>
            <person name="Grant S.R."/>
            <person name="Jones C.D."/>
            <person name="Dangl J.L."/>
        </authorList>
    </citation>
    <scope>NUCLEOTIDE SEQUENCE [LARGE SCALE GENOMIC DNA]</scope>
    <source>
        <strain evidence="2 3">M301315</strain>
    </source>
</reference>
<evidence type="ECO:0000313" key="3">
    <source>
        <dbReference type="Proteomes" id="UP000006426"/>
    </source>
</evidence>
<gene>
    <name evidence="2" type="ORF">PLA107_030410</name>
</gene>
<feature type="domain" description="HTH cro/C1-type" evidence="1">
    <location>
        <begin position="35"/>
        <end position="89"/>
    </location>
</feature>
<organism evidence="2 3">
    <name type="scientific">Pseudomonas amygdali pv. lachrymans str. M301315</name>
    <dbReference type="NCBI Taxonomy" id="629260"/>
    <lineage>
        <taxon>Bacteria</taxon>
        <taxon>Pseudomonadati</taxon>
        <taxon>Pseudomonadota</taxon>
        <taxon>Gammaproteobacteria</taxon>
        <taxon>Pseudomonadales</taxon>
        <taxon>Pseudomonadaceae</taxon>
        <taxon>Pseudomonas</taxon>
        <taxon>Pseudomonas amygdali</taxon>
    </lineage>
</organism>
<dbReference type="SUPFAM" id="SSF47413">
    <property type="entry name" value="lambda repressor-like DNA-binding domains"/>
    <property type="match status" value="1"/>
</dbReference>
<dbReference type="CDD" id="cd00093">
    <property type="entry name" value="HTH_XRE"/>
    <property type="match status" value="1"/>
</dbReference>
<keyword evidence="2" id="KW-0614">Plasmid</keyword>
<evidence type="ECO:0000313" key="2">
    <source>
        <dbReference type="EMBL" id="AXH59542.1"/>
    </source>
</evidence>
<sequence length="153" mass="16422">MVVSQEKGPGSLSGLNPDCRYLLNKGRLGFYGKEVRKLRIDKDMRLYEMAEAVGLSAAFLSTIEKGDRVAPKNLVEKVVGALGLEVGGKEHRSLDEAVMLDRGYVTVDISKASTQAQDVAVKFARSLGSLNDAQLTAVLAIVNKGAPSQLRAC</sequence>
<dbReference type="Proteomes" id="UP000006426">
    <property type="component" value="Plasmid pmppla107"/>
</dbReference>
<dbReference type="SMART" id="SM00530">
    <property type="entry name" value="HTH_XRE"/>
    <property type="match status" value="1"/>
</dbReference>
<dbReference type="PROSITE" id="PS50943">
    <property type="entry name" value="HTH_CROC1"/>
    <property type="match status" value="1"/>
</dbReference>
<accession>A0AAD0M4I7</accession>
<geneLocation type="plasmid" evidence="3">
    <name>pmppla107</name>
</geneLocation>
<dbReference type="InterPro" id="IPR010982">
    <property type="entry name" value="Lambda_DNA-bd_dom_sf"/>
</dbReference>
<dbReference type="InterPro" id="IPR001387">
    <property type="entry name" value="Cro/C1-type_HTH"/>
</dbReference>
<dbReference type="RefSeq" id="WP_005742249.1">
    <property type="nucleotide sequence ID" value="NZ_CP031226.1"/>
</dbReference>
<proteinExistence type="predicted"/>
<name>A0AAD0M4I7_PSEAV</name>
<protein>
    <submittedName>
        <fullName evidence="2">XRE family transcriptional regulator</fullName>
    </submittedName>
</protein>